<evidence type="ECO:0000256" key="9">
    <source>
        <dbReference type="ARBA" id="ARBA00023242"/>
    </source>
</evidence>
<dbReference type="Pfam" id="PF00651">
    <property type="entry name" value="BTB"/>
    <property type="match status" value="1"/>
</dbReference>
<keyword evidence="15" id="KW-1185">Reference proteome</keyword>
<evidence type="ECO:0000256" key="5">
    <source>
        <dbReference type="ARBA" id="ARBA00022833"/>
    </source>
</evidence>
<evidence type="ECO:0000259" key="13">
    <source>
        <dbReference type="PROSITE" id="PS50157"/>
    </source>
</evidence>
<dbReference type="PANTHER" id="PTHR24394">
    <property type="entry name" value="ZINC FINGER PROTEIN"/>
    <property type="match status" value="1"/>
</dbReference>
<dbReference type="PANTHER" id="PTHR24394:SF44">
    <property type="entry name" value="ZINC FINGER PROTEIN 271-LIKE"/>
    <property type="match status" value="1"/>
</dbReference>
<gene>
    <name evidence="14" type="primary">zbtb24</name>
</gene>
<evidence type="ECO:0000256" key="10">
    <source>
        <dbReference type="PROSITE-ProRule" id="PRU00042"/>
    </source>
</evidence>
<protein>
    <submittedName>
        <fullName evidence="14">Zinc finger and BTB domain containing 24</fullName>
    </submittedName>
</protein>
<organism evidence="14 15">
    <name type="scientific">Oryzias latipes</name>
    <name type="common">Japanese rice fish</name>
    <name type="synonym">Japanese killifish</name>
    <dbReference type="NCBI Taxonomy" id="8090"/>
    <lineage>
        <taxon>Eukaryota</taxon>
        <taxon>Metazoa</taxon>
        <taxon>Chordata</taxon>
        <taxon>Craniata</taxon>
        <taxon>Vertebrata</taxon>
        <taxon>Euteleostomi</taxon>
        <taxon>Actinopterygii</taxon>
        <taxon>Neopterygii</taxon>
        <taxon>Teleostei</taxon>
        <taxon>Neoteleostei</taxon>
        <taxon>Acanthomorphata</taxon>
        <taxon>Ovalentaria</taxon>
        <taxon>Atherinomorphae</taxon>
        <taxon>Beloniformes</taxon>
        <taxon>Adrianichthyidae</taxon>
        <taxon>Oryziinae</taxon>
        <taxon>Oryzias</taxon>
    </lineage>
</organism>
<dbReference type="Pfam" id="PF00096">
    <property type="entry name" value="zf-C2H2"/>
    <property type="match status" value="5"/>
</dbReference>
<dbReference type="Bgee" id="ENSORLG00000026782">
    <property type="expression patterns" value="Expressed in bone element and 15 other cell types or tissues"/>
</dbReference>
<keyword evidence="9" id="KW-0539">Nucleus</keyword>
<evidence type="ECO:0000256" key="4">
    <source>
        <dbReference type="ARBA" id="ARBA00022771"/>
    </source>
</evidence>
<evidence type="ECO:0000256" key="11">
    <source>
        <dbReference type="SAM" id="MobiDB-lite"/>
    </source>
</evidence>
<name>A0A3B3HNP6_ORYLA</name>
<dbReference type="PROSITE" id="PS50157">
    <property type="entry name" value="ZINC_FINGER_C2H2_2"/>
    <property type="match status" value="6"/>
</dbReference>
<dbReference type="FunFam" id="3.30.160.60:FF:000446">
    <property type="entry name" value="Zinc finger protein"/>
    <property type="match status" value="1"/>
</dbReference>
<comment type="subcellular location">
    <subcellularLocation>
        <location evidence="1">Nucleus</location>
    </subcellularLocation>
</comment>
<dbReference type="InterPro" id="IPR000210">
    <property type="entry name" value="BTB/POZ_dom"/>
</dbReference>
<accession>A0A3B3HNP6</accession>
<feature type="domain" description="BTB" evidence="12">
    <location>
        <begin position="34"/>
        <end position="100"/>
    </location>
</feature>
<dbReference type="Ensembl" id="ENSORLT00000043532.1">
    <property type="protein sequence ID" value="ENSORLP00000033508.1"/>
    <property type="gene ID" value="ENSORLG00000026782.1"/>
</dbReference>
<dbReference type="PROSITE" id="PS50097">
    <property type="entry name" value="BTB"/>
    <property type="match status" value="1"/>
</dbReference>
<feature type="region of interest" description="Disordered" evidence="11">
    <location>
        <begin position="288"/>
        <end position="316"/>
    </location>
</feature>
<evidence type="ECO:0000313" key="15">
    <source>
        <dbReference type="Proteomes" id="UP000001038"/>
    </source>
</evidence>
<dbReference type="InterPro" id="IPR013087">
    <property type="entry name" value="Znf_C2H2_type"/>
</dbReference>
<dbReference type="PROSITE" id="PS00028">
    <property type="entry name" value="ZINC_FINGER_C2H2_1"/>
    <property type="match status" value="5"/>
</dbReference>
<dbReference type="Pfam" id="PF13912">
    <property type="entry name" value="zf-C2H2_6"/>
    <property type="match status" value="1"/>
</dbReference>
<feature type="domain" description="C2H2-type" evidence="13">
    <location>
        <begin position="266"/>
        <end position="293"/>
    </location>
</feature>
<feature type="domain" description="C2H2-type" evidence="13">
    <location>
        <begin position="346"/>
        <end position="373"/>
    </location>
</feature>
<reference evidence="14" key="2">
    <citation type="submission" date="2025-08" db="UniProtKB">
        <authorList>
            <consortium name="Ensembl"/>
        </authorList>
    </citation>
    <scope>IDENTIFICATION</scope>
    <source>
        <strain evidence="14">Hd-rR</strain>
    </source>
</reference>
<reference evidence="14" key="3">
    <citation type="submission" date="2025-09" db="UniProtKB">
        <authorList>
            <consortium name="Ensembl"/>
        </authorList>
    </citation>
    <scope>IDENTIFICATION</scope>
    <source>
        <strain evidence="14">Hd-rR</strain>
    </source>
</reference>
<evidence type="ECO:0000259" key="12">
    <source>
        <dbReference type="PROSITE" id="PS50097"/>
    </source>
</evidence>
<feature type="domain" description="C2H2-type" evidence="13">
    <location>
        <begin position="211"/>
        <end position="238"/>
    </location>
</feature>
<dbReference type="FunFam" id="3.30.160.60:FF:000624">
    <property type="entry name" value="zinc finger protein 697"/>
    <property type="match status" value="2"/>
</dbReference>
<dbReference type="Gene3D" id="3.30.710.10">
    <property type="entry name" value="Potassium Channel Kv1.1, Chain A"/>
    <property type="match status" value="1"/>
</dbReference>
<dbReference type="SMART" id="SM00225">
    <property type="entry name" value="BTB"/>
    <property type="match status" value="1"/>
</dbReference>
<reference evidence="14 15" key="1">
    <citation type="journal article" date="2007" name="Nature">
        <title>The medaka draft genome and insights into vertebrate genome evolution.</title>
        <authorList>
            <person name="Kasahara M."/>
            <person name="Naruse K."/>
            <person name="Sasaki S."/>
            <person name="Nakatani Y."/>
            <person name="Qu W."/>
            <person name="Ahsan B."/>
            <person name="Yamada T."/>
            <person name="Nagayasu Y."/>
            <person name="Doi K."/>
            <person name="Kasai Y."/>
            <person name="Jindo T."/>
            <person name="Kobayashi D."/>
            <person name="Shimada A."/>
            <person name="Toyoda A."/>
            <person name="Kuroki Y."/>
            <person name="Fujiyama A."/>
            <person name="Sasaki T."/>
            <person name="Shimizu A."/>
            <person name="Asakawa S."/>
            <person name="Shimizu N."/>
            <person name="Hashimoto S."/>
            <person name="Yang J."/>
            <person name="Lee Y."/>
            <person name="Matsushima K."/>
            <person name="Sugano S."/>
            <person name="Sakaizumi M."/>
            <person name="Narita T."/>
            <person name="Ohishi K."/>
            <person name="Haga S."/>
            <person name="Ohta F."/>
            <person name="Nomoto H."/>
            <person name="Nogata K."/>
            <person name="Morishita T."/>
            <person name="Endo T."/>
            <person name="Shin-I T."/>
            <person name="Takeda H."/>
            <person name="Morishita S."/>
            <person name="Kohara Y."/>
        </authorList>
    </citation>
    <scope>NUCLEOTIDE SEQUENCE [LARGE SCALE GENOMIC DNA]</scope>
    <source>
        <strain evidence="14 15">Hd-rR</strain>
    </source>
</reference>
<dbReference type="Proteomes" id="UP000001038">
    <property type="component" value="Chromosome 22"/>
</dbReference>
<keyword evidence="3" id="KW-0677">Repeat</keyword>
<sequence>MSRKGPASPLVAARSHEQRVLRRFDELRREEQLCDVTLVVEDVRFKAHKALLAASSDFFSVMFTAGEQLHPSTLRLDGMTADAFAAALDFIYGAQVRVEERAAAPLLSAARRVELGELVRALTEPSPSANSDRAGGEEEEEAGRRGGRKRHPPSEARCRDCGKVFKHHLFLQVHRRTHTGRTPQQESVTPPPTEVESWDARLLCPPGEKPFHCSACGKSFTQKHTLQAHQRVHSGERPFVCAVCSKSLSSKHSLQEHMSLHQEKTFTCDKCEKSFTQKRQLKNHYRTHTGEDTCTQPPPPQRNLQLRAPPPPPGKSLPECAECQRRFMDTAQLKKHLRTHTGKKAFTCSVCSLSFTRLDNLKTHAKTHSREGGAADAQEEPRGALLLQPPLGSEPEIQLLVTDQNLSFAAGQQEISLLAADGGKRQKSFMFLCVRRRTRATAASAAPPPQPLEMRV</sequence>
<dbReference type="SUPFAM" id="SSF57667">
    <property type="entry name" value="beta-beta-alpha zinc fingers"/>
    <property type="match status" value="4"/>
</dbReference>
<feature type="domain" description="C2H2-type" evidence="13">
    <location>
        <begin position="318"/>
        <end position="345"/>
    </location>
</feature>
<dbReference type="GO" id="GO:0003677">
    <property type="term" value="F:DNA binding"/>
    <property type="evidence" value="ECO:0007669"/>
    <property type="project" value="UniProtKB-KW"/>
</dbReference>
<dbReference type="FunFam" id="3.30.160.60:FF:000925">
    <property type="entry name" value="Zinc finger protein 668"/>
    <property type="match status" value="1"/>
</dbReference>
<keyword evidence="2" id="KW-0479">Metal-binding</keyword>
<dbReference type="Gene3D" id="3.30.160.60">
    <property type="entry name" value="Classic Zinc Finger"/>
    <property type="match status" value="6"/>
</dbReference>
<feature type="domain" description="C2H2-type" evidence="13">
    <location>
        <begin position="239"/>
        <end position="266"/>
    </location>
</feature>
<evidence type="ECO:0000256" key="8">
    <source>
        <dbReference type="ARBA" id="ARBA00023163"/>
    </source>
</evidence>
<dbReference type="FunFam" id="3.30.160.60:FF:002716">
    <property type="entry name" value="Zinc finger protein 212"/>
    <property type="match status" value="1"/>
</dbReference>
<feature type="region of interest" description="Disordered" evidence="11">
    <location>
        <begin position="121"/>
        <end position="156"/>
    </location>
</feature>
<dbReference type="GO" id="GO:0008270">
    <property type="term" value="F:zinc ion binding"/>
    <property type="evidence" value="ECO:0007669"/>
    <property type="project" value="UniProtKB-KW"/>
</dbReference>
<feature type="domain" description="C2H2-type" evidence="13">
    <location>
        <begin position="156"/>
        <end position="183"/>
    </location>
</feature>
<dbReference type="SUPFAM" id="SSF54695">
    <property type="entry name" value="POZ domain"/>
    <property type="match status" value="1"/>
</dbReference>
<keyword evidence="5" id="KW-0862">Zinc</keyword>
<keyword evidence="4 10" id="KW-0863">Zinc-finger</keyword>
<proteinExistence type="predicted"/>
<evidence type="ECO:0000256" key="7">
    <source>
        <dbReference type="ARBA" id="ARBA00023125"/>
    </source>
</evidence>
<dbReference type="GO" id="GO:0005634">
    <property type="term" value="C:nucleus"/>
    <property type="evidence" value="ECO:0007669"/>
    <property type="project" value="UniProtKB-SubCell"/>
</dbReference>
<evidence type="ECO:0000256" key="6">
    <source>
        <dbReference type="ARBA" id="ARBA00023015"/>
    </source>
</evidence>
<dbReference type="InterPro" id="IPR011333">
    <property type="entry name" value="SKP1/BTB/POZ_sf"/>
</dbReference>
<evidence type="ECO:0000313" key="14">
    <source>
        <dbReference type="Ensembl" id="ENSORLP00000033508.1"/>
    </source>
</evidence>
<evidence type="ECO:0000256" key="1">
    <source>
        <dbReference type="ARBA" id="ARBA00004123"/>
    </source>
</evidence>
<dbReference type="GeneTree" id="ENSGT00940000159373"/>
<evidence type="ECO:0000256" key="3">
    <source>
        <dbReference type="ARBA" id="ARBA00022737"/>
    </source>
</evidence>
<dbReference type="AlphaFoldDB" id="A0A3B3HNP6"/>
<evidence type="ECO:0000256" key="2">
    <source>
        <dbReference type="ARBA" id="ARBA00022723"/>
    </source>
</evidence>
<keyword evidence="6" id="KW-0805">Transcription regulation</keyword>
<dbReference type="SMART" id="SM00355">
    <property type="entry name" value="ZnF_C2H2"/>
    <property type="match status" value="6"/>
</dbReference>
<keyword evidence="7" id="KW-0238">DNA-binding</keyword>
<dbReference type="InterPro" id="IPR036236">
    <property type="entry name" value="Znf_C2H2_sf"/>
</dbReference>
<keyword evidence="8" id="KW-0804">Transcription</keyword>